<evidence type="ECO:0000256" key="5">
    <source>
        <dbReference type="ARBA" id="ARBA00022989"/>
    </source>
</evidence>
<evidence type="ECO:0000256" key="1">
    <source>
        <dbReference type="ARBA" id="ARBA00004162"/>
    </source>
</evidence>
<keyword evidence="4 7" id="KW-0812">Transmembrane</keyword>
<accession>A0A369KQJ2</accession>
<protein>
    <submittedName>
        <fullName evidence="9">Biopolymer transporter ExbD</fullName>
    </submittedName>
</protein>
<dbReference type="PANTHER" id="PTHR30558">
    <property type="entry name" value="EXBD MEMBRANE COMPONENT OF PMF-DRIVEN MACROMOLECULE IMPORT SYSTEM"/>
    <property type="match status" value="1"/>
</dbReference>
<feature type="transmembrane region" description="Helical" evidence="8">
    <location>
        <begin position="19"/>
        <end position="41"/>
    </location>
</feature>
<dbReference type="AlphaFoldDB" id="A0A369KQJ2"/>
<keyword evidence="10" id="KW-1185">Reference proteome</keyword>
<dbReference type="GO" id="GO:0022857">
    <property type="term" value="F:transmembrane transporter activity"/>
    <property type="evidence" value="ECO:0007669"/>
    <property type="project" value="InterPro"/>
</dbReference>
<dbReference type="InterPro" id="IPR003400">
    <property type="entry name" value="ExbD"/>
</dbReference>
<evidence type="ECO:0000256" key="8">
    <source>
        <dbReference type="SAM" id="Phobius"/>
    </source>
</evidence>
<proteinExistence type="inferred from homology"/>
<dbReference type="GO" id="GO:0005886">
    <property type="term" value="C:plasma membrane"/>
    <property type="evidence" value="ECO:0007669"/>
    <property type="project" value="UniProtKB-SubCell"/>
</dbReference>
<dbReference type="PANTHER" id="PTHR30558:SF7">
    <property type="entry name" value="TOL-PAL SYSTEM PROTEIN TOLR"/>
    <property type="match status" value="1"/>
</dbReference>
<evidence type="ECO:0000256" key="7">
    <source>
        <dbReference type="RuleBase" id="RU003879"/>
    </source>
</evidence>
<dbReference type="GO" id="GO:0015031">
    <property type="term" value="P:protein transport"/>
    <property type="evidence" value="ECO:0007669"/>
    <property type="project" value="UniProtKB-KW"/>
</dbReference>
<keyword evidence="3" id="KW-1003">Cell membrane</keyword>
<evidence type="ECO:0000313" key="9">
    <source>
        <dbReference type="EMBL" id="RDB35842.1"/>
    </source>
</evidence>
<evidence type="ECO:0000256" key="4">
    <source>
        <dbReference type="ARBA" id="ARBA00022692"/>
    </source>
</evidence>
<keyword evidence="7" id="KW-0653">Protein transport</keyword>
<reference evidence="9" key="1">
    <citation type="submission" date="2018-04" db="EMBL/GenBank/DDBJ databases">
        <title>Draft genome sequence of the Candidatus Spirobacillus cienkowskii, a pathogen of freshwater Daphnia species, reconstructed from hemolymph metagenomic reads.</title>
        <authorList>
            <person name="Bresciani L."/>
            <person name="Lemos L.N."/>
            <person name="Wale N."/>
            <person name="Lin J.Y."/>
            <person name="Fernandes G.R."/>
            <person name="Duffy M.A."/>
            <person name="Rodrigues J.M."/>
        </authorList>
    </citation>
    <scope>NUCLEOTIDE SEQUENCE [LARGE SCALE GENOMIC DNA]</scope>
    <source>
        <strain evidence="9">Binning01</strain>
    </source>
</reference>
<sequence>MAGSNKIGGDDEPIVDINITPFVDVVLVLLVIFMVTAHFLVNKGMKLELPKAASAEKLENQKTFNISIDKNGSIMLDGKIVAIEQLKEIAKNAILLKQKIVAMISADKSAEYNSVVTVMDALRTEGVSDFALQLDPIIQKK</sequence>
<evidence type="ECO:0000256" key="3">
    <source>
        <dbReference type="ARBA" id="ARBA00022475"/>
    </source>
</evidence>
<evidence type="ECO:0000313" key="10">
    <source>
        <dbReference type="Proteomes" id="UP000253934"/>
    </source>
</evidence>
<comment type="subcellular location">
    <subcellularLocation>
        <location evidence="1">Cell membrane</location>
        <topology evidence="1">Single-pass membrane protein</topology>
    </subcellularLocation>
    <subcellularLocation>
        <location evidence="7">Cell membrane</location>
        <topology evidence="7">Single-pass type II membrane protein</topology>
    </subcellularLocation>
</comment>
<dbReference type="Gene3D" id="3.30.420.270">
    <property type="match status" value="1"/>
</dbReference>
<evidence type="ECO:0000256" key="2">
    <source>
        <dbReference type="ARBA" id="ARBA00005811"/>
    </source>
</evidence>
<organism evidence="9 10">
    <name type="scientific">Spirobacillus cienkowskii</name>
    <dbReference type="NCBI Taxonomy" id="495820"/>
    <lineage>
        <taxon>Bacteria</taxon>
        <taxon>Pseudomonadati</taxon>
        <taxon>Bdellovibrionota</taxon>
        <taxon>Oligoflexia</taxon>
        <taxon>Silvanigrellales</taxon>
        <taxon>Spirobacillus</taxon>
    </lineage>
</organism>
<keyword evidence="7" id="KW-0813">Transport</keyword>
<comment type="caution">
    <text evidence="9">The sequence shown here is derived from an EMBL/GenBank/DDBJ whole genome shotgun (WGS) entry which is preliminary data.</text>
</comment>
<dbReference type="Proteomes" id="UP000253934">
    <property type="component" value="Unassembled WGS sequence"/>
</dbReference>
<evidence type="ECO:0000256" key="6">
    <source>
        <dbReference type="ARBA" id="ARBA00023136"/>
    </source>
</evidence>
<gene>
    <name evidence="9" type="ORF">DCC88_08040</name>
</gene>
<keyword evidence="5 8" id="KW-1133">Transmembrane helix</keyword>
<dbReference type="EMBL" id="QOVW01000073">
    <property type="protein sequence ID" value="RDB35842.1"/>
    <property type="molecule type" value="Genomic_DNA"/>
</dbReference>
<name>A0A369KQJ2_9BACT</name>
<dbReference type="Pfam" id="PF02472">
    <property type="entry name" value="ExbD"/>
    <property type="match status" value="1"/>
</dbReference>
<keyword evidence="6 8" id="KW-0472">Membrane</keyword>
<comment type="similarity">
    <text evidence="2 7">Belongs to the ExbD/TolR family.</text>
</comment>